<dbReference type="Proteomes" id="UP000820818">
    <property type="component" value="Linkage Group LG2"/>
</dbReference>
<dbReference type="EMBL" id="WJBH02000002">
    <property type="protein sequence ID" value="KAI9562475.1"/>
    <property type="molecule type" value="Genomic_DNA"/>
</dbReference>
<keyword evidence="1" id="KW-0812">Transmembrane</keyword>
<gene>
    <name evidence="3" type="ORF">GHT06_009908</name>
</gene>
<dbReference type="InterPro" id="IPR038717">
    <property type="entry name" value="Tc1-like_DDE_dom"/>
</dbReference>
<dbReference type="Gene3D" id="3.30.420.10">
    <property type="entry name" value="Ribonuclease H-like superfamily/Ribonuclease H"/>
    <property type="match status" value="1"/>
</dbReference>
<keyword evidence="4" id="KW-1185">Reference proteome</keyword>
<keyword evidence="1" id="KW-1133">Transmembrane helix</keyword>
<dbReference type="InterPro" id="IPR044068">
    <property type="entry name" value="CB"/>
</dbReference>
<evidence type="ECO:0000256" key="1">
    <source>
        <dbReference type="SAM" id="Phobius"/>
    </source>
</evidence>
<feature type="domain" description="Core-binding (CB)" evidence="2">
    <location>
        <begin position="81"/>
        <end position="149"/>
    </location>
</feature>
<reference evidence="3 4" key="1">
    <citation type="submission" date="2022-05" db="EMBL/GenBank/DDBJ databases">
        <title>A multi-omics perspective on studying reproductive biology in Daphnia sinensis.</title>
        <authorList>
            <person name="Jia J."/>
        </authorList>
    </citation>
    <scope>NUCLEOTIDE SEQUENCE [LARGE SCALE GENOMIC DNA]</scope>
    <source>
        <strain evidence="3 4">WSL</strain>
    </source>
</reference>
<evidence type="ECO:0000259" key="2">
    <source>
        <dbReference type="PROSITE" id="PS51900"/>
    </source>
</evidence>
<dbReference type="AlphaFoldDB" id="A0AAD5LI51"/>
<protein>
    <recommendedName>
        <fullName evidence="2">Core-binding (CB) domain-containing protein</fullName>
    </recommendedName>
</protein>
<sequence>MCWGAICSKGVLPLHQIEGVMTKETYHQILIRKHASILCRGYLDKKEKLGMGMCHVVRYVFFLFFFSWVGVLKRMILPPQSPDLNPIEQVWDFVKTRLEESDRVTKRTIWNELQKAWQLVTPELVQRYIATMATIKRYIATTKKIFKFF</sequence>
<dbReference type="InterPro" id="IPR036397">
    <property type="entry name" value="RNaseH_sf"/>
</dbReference>
<name>A0AAD5LI51_9CRUS</name>
<organism evidence="3 4">
    <name type="scientific">Daphnia sinensis</name>
    <dbReference type="NCBI Taxonomy" id="1820382"/>
    <lineage>
        <taxon>Eukaryota</taxon>
        <taxon>Metazoa</taxon>
        <taxon>Ecdysozoa</taxon>
        <taxon>Arthropoda</taxon>
        <taxon>Crustacea</taxon>
        <taxon>Branchiopoda</taxon>
        <taxon>Diplostraca</taxon>
        <taxon>Cladocera</taxon>
        <taxon>Anomopoda</taxon>
        <taxon>Daphniidae</taxon>
        <taxon>Daphnia</taxon>
        <taxon>Daphnia similis group</taxon>
    </lineage>
</organism>
<accession>A0AAD5LI51</accession>
<dbReference type="Pfam" id="PF13358">
    <property type="entry name" value="DDE_3"/>
    <property type="match status" value="1"/>
</dbReference>
<dbReference type="PROSITE" id="PS51900">
    <property type="entry name" value="CB"/>
    <property type="match status" value="1"/>
</dbReference>
<keyword evidence="1" id="KW-0472">Membrane</keyword>
<feature type="transmembrane region" description="Helical" evidence="1">
    <location>
        <begin position="56"/>
        <end position="76"/>
    </location>
</feature>
<comment type="caution">
    <text evidence="3">The sequence shown here is derived from an EMBL/GenBank/DDBJ whole genome shotgun (WGS) entry which is preliminary data.</text>
</comment>
<dbReference type="GO" id="GO:0003676">
    <property type="term" value="F:nucleic acid binding"/>
    <property type="evidence" value="ECO:0007669"/>
    <property type="project" value="InterPro"/>
</dbReference>
<evidence type="ECO:0000313" key="3">
    <source>
        <dbReference type="EMBL" id="KAI9562475.1"/>
    </source>
</evidence>
<proteinExistence type="predicted"/>
<evidence type="ECO:0000313" key="4">
    <source>
        <dbReference type="Proteomes" id="UP000820818"/>
    </source>
</evidence>